<dbReference type="InterPro" id="IPR003362">
    <property type="entry name" value="Bact_transf"/>
</dbReference>
<dbReference type="Proteomes" id="UP000245959">
    <property type="component" value="Unassembled WGS sequence"/>
</dbReference>
<evidence type="ECO:0000313" key="5">
    <source>
        <dbReference type="Proteomes" id="UP000245959"/>
    </source>
</evidence>
<feature type="domain" description="Bacterial sugar transferase" evidence="3">
    <location>
        <begin position="2"/>
        <end position="196"/>
    </location>
</feature>
<keyword evidence="4" id="KW-0808">Transferase</keyword>
<keyword evidence="2" id="KW-0812">Transmembrane</keyword>
<dbReference type="Pfam" id="PF02397">
    <property type="entry name" value="Bac_transf"/>
    <property type="match status" value="1"/>
</dbReference>
<reference evidence="4 5" key="1">
    <citation type="submission" date="2018-04" db="EMBL/GenBank/DDBJ databases">
        <title>Genomic Encyclopedia of Type Strains, Phase IV (KMG-IV): sequencing the most valuable type-strain genomes for metagenomic binning, comparative biology and taxonomic classification.</title>
        <authorList>
            <person name="Goeker M."/>
        </authorList>
    </citation>
    <scope>NUCLEOTIDE SEQUENCE [LARGE SCALE GENOMIC DNA]</scope>
    <source>
        <strain evidence="4 5">DSM 14823</strain>
    </source>
</reference>
<evidence type="ECO:0000259" key="3">
    <source>
        <dbReference type="Pfam" id="PF02397"/>
    </source>
</evidence>
<proteinExistence type="inferred from homology"/>
<keyword evidence="2" id="KW-1133">Transmembrane helix</keyword>
<dbReference type="PANTHER" id="PTHR30576">
    <property type="entry name" value="COLANIC BIOSYNTHESIS UDP-GLUCOSE LIPID CARRIER TRANSFERASE"/>
    <property type="match status" value="1"/>
</dbReference>
<keyword evidence="5" id="KW-1185">Reference proteome</keyword>
<evidence type="ECO:0000313" key="4">
    <source>
        <dbReference type="EMBL" id="PVY36608.1"/>
    </source>
</evidence>
<name>A0A2U1AJL4_9BACT</name>
<dbReference type="EMBL" id="QEKH01000034">
    <property type="protein sequence ID" value="PVY36608.1"/>
    <property type="molecule type" value="Genomic_DNA"/>
</dbReference>
<dbReference type="OrthoDB" id="9795351at2"/>
<comment type="similarity">
    <text evidence="1">Belongs to the bacterial sugar transferase family.</text>
</comment>
<evidence type="ECO:0000256" key="1">
    <source>
        <dbReference type="ARBA" id="ARBA00006464"/>
    </source>
</evidence>
<sequence length="220" mass="25650">MKRFFDIILTTFAVVILSPLLIPIMIILKLTGEHYIFYCQERIGKNRQPFGLMKFATMLKNSPNIGTGDITTRHDPRVLPFGRFLRKTKINELPQLFNILKGDMSIIGPRPLTPRNFAYYSPKIQQVIGELRPGLSGIGSVIFRDEEKYLSGTEKPAEFYREFIAPYKGALELWYQEHASLAVDFRIIFLTAWVIIFPESELPYRWFRDLPSKPEWMTKK</sequence>
<dbReference type="PANTHER" id="PTHR30576:SF20">
    <property type="entry name" value="QUINOVOSAMINEPHOSPHOTRANSFERAE-RELATED"/>
    <property type="match status" value="1"/>
</dbReference>
<feature type="transmembrane region" description="Helical" evidence="2">
    <location>
        <begin position="7"/>
        <end position="28"/>
    </location>
</feature>
<protein>
    <submittedName>
        <fullName evidence="4">Lipopolysaccharide/colanic/teichoic acid biosynthesis glycosyltransferase</fullName>
    </submittedName>
</protein>
<evidence type="ECO:0000256" key="2">
    <source>
        <dbReference type="SAM" id="Phobius"/>
    </source>
</evidence>
<comment type="caution">
    <text evidence="4">The sequence shown here is derived from an EMBL/GenBank/DDBJ whole genome shotgun (WGS) entry which is preliminary data.</text>
</comment>
<dbReference type="GO" id="GO:0016780">
    <property type="term" value="F:phosphotransferase activity, for other substituted phosphate groups"/>
    <property type="evidence" value="ECO:0007669"/>
    <property type="project" value="TreeGrafter"/>
</dbReference>
<organism evidence="4 5">
    <name type="scientific">Victivallis vadensis</name>
    <dbReference type="NCBI Taxonomy" id="172901"/>
    <lineage>
        <taxon>Bacteria</taxon>
        <taxon>Pseudomonadati</taxon>
        <taxon>Lentisphaerota</taxon>
        <taxon>Lentisphaeria</taxon>
        <taxon>Victivallales</taxon>
        <taxon>Victivallaceae</taxon>
        <taxon>Victivallis</taxon>
    </lineage>
</organism>
<gene>
    <name evidence="4" type="ORF">C8D82_13414</name>
</gene>
<keyword evidence="2" id="KW-0472">Membrane</keyword>
<dbReference type="AlphaFoldDB" id="A0A2U1AJL4"/>
<dbReference type="GeneID" id="78296732"/>
<dbReference type="RefSeq" id="WP_116885459.1">
    <property type="nucleotide sequence ID" value="NZ_CABMMC010000001.1"/>
</dbReference>
<accession>A0A2U1AJL4</accession>